<organism evidence="1 2">
    <name type="scientific">Trifolium medium</name>
    <dbReference type="NCBI Taxonomy" id="97028"/>
    <lineage>
        <taxon>Eukaryota</taxon>
        <taxon>Viridiplantae</taxon>
        <taxon>Streptophyta</taxon>
        <taxon>Embryophyta</taxon>
        <taxon>Tracheophyta</taxon>
        <taxon>Spermatophyta</taxon>
        <taxon>Magnoliopsida</taxon>
        <taxon>eudicotyledons</taxon>
        <taxon>Gunneridae</taxon>
        <taxon>Pentapetalae</taxon>
        <taxon>rosids</taxon>
        <taxon>fabids</taxon>
        <taxon>Fabales</taxon>
        <taxon>Fabaceae</taxon>
        <taxon>Papilionoideae</taxon>
        <taxon>50 kb inversion clade</taxon>
        <taxon>NPAAA clade</taxon>
        <taxon>Hologalegina</taxon>
        <taxon>IRL clade</taxon>
        <taxon>Trifolieae</taxon>
        <taxon>Trifolium</taxon>
    </lineage>
</organism>
<dbReference type="Proteomes" id="UP000265520">
    <property type="component" value="Unassembled WGS sequence"/>
</dbReference>
<evidence type="ECO:0000313" key="1">
    <source>
        <dbReference type="EMBL" id="MCI66703.1"/>
    </source>
</evidence>
<dbReference type="AlphaFoldDB" id="A0A392TZT4"/>
<proteinExistence type="predicted"/>
<dbReference type="EMBL" id="LXQA010700541">
    <property type="protein sequence ID" value="MCI66703.1"/>
    <property type="molecule type" value="Genomic_DNA"/>
</dbReference>
<feature type="non-terminal residue" evidence="1">
    <location>
        <position position="27"/>
    </location>
</feature>
<keyword evidence="2" id="KW-1185">Reference proteome</keyword>
<accession>A0A392TZT4</accession>
<evidence type="ECO:0000313" key="2">
    <source>
        <dbReference type="Proteomes" id="UP000265520"/>
    </source>
</evidence>
<name>A0A392TZT4_9FABA</name>
<reference evidence="1 2" key="1">
    <citation type="journal article" date="2018" name="Front. Plant Sci.">
        <title>Red Clover (Trifolium pratense) and Zigzag Clover (T. medium) - A Picture of Genomic Similarities and Differences.</title>
        <authorList>
            <person name="Dluhosova J."/>
            <person name="Istvanek J."/>
            <person name="Nedelnik J."/>
            <person name="Repkova J."/>
        </authorList>
    </citation>
    <scope>NUCLEOTIDE SEQUENCE [LARGE SCALE GENOMIC DNA]</scope>
    <source>
        <strain evidence="2">cv. 10/8</strain>
        <tissue evidence="1">Leaf</tissue>
    </source>
</reference>
<protein>
    <submittedName>
        <fullName evidence="1">Uncharacterized protein</fullName>
    </submittedName>
</protein>
<comment type="caution">
    <text evidence="1">The sequence shown here is derived from an EMBL/GenBank/DDBJ whole genome shotgun (WGS) entry which is preliminary data.</text>
</comment>
<sequence>MLVTESSREIRTGIPVIEAKAEAIRRT</sequence>